<dbReference type="PANTHER" id="PTHR13170:SF16">
    <property type="entry name" value="PROTEIN O-GLCNACASE"/>
    <property type="match status" value="1"/>
</dbReference>
<name>A0ABP7GJN3_9MICO</name>
<dbReference type="PANTHER" id="PTHR13170">
    <property type="entry name" value="O-GLCNACASE"/>
    <property type="match status" value="1"/>
</dbReference>
<dbReference type="RefSeq" id="WP_344782837.1">
    <property type="nucleotide sequence ID" value="NZ_BAABAF010000006.1"/>
</dbReference>
<sequence>MTPRRIRPFRSGDEAAIGEICVRTAASGSDATGVLADDDLWPAVYAWPYVRRHPDTAFVVEADDGAVAGYIISAPDTDAFERWFADRWWPQFAARWPRPASAQTEQDLLLQSAYERGVAPSPFQALGYPAHLHIDLLPQLQGQGCGRRLIETLAGRLTELGVAGVHLTAVADNAGAVAFYPRVGFVPLSSEPGGRSFGMRLPR</sequence>
<evidence type="ECO:0000313" key="3">
    <source>
        <dbReference type="Proteomes" id="UP001500540"/>
    </source>
</evidence>
<feature type="domain" description="N-acetyltransferase" evidence="1">
    <location>
        <begin position="67"/>
        <end position="203"/>
    </location>
</feature>
<reference evidence="3" key="1">
    <citation type="journal article" date="2019" name="Int. J. Syst. Evol. Microbiol.">
        <title>The Global Catalogue of Microorganisms (GCM) 10K type strain sequencing project: providing services to taxonomists for standard genome sequencing and annotation.</title>
        <authorList>
            <consortium name="The Broad Institute Genomics Platform"/>
            <consortium name="The Broad Institute Genome Sequencing Center for Infectious Disease"/>
            <person name="Wu L."/>
            <person name="Ma J."/>
        </authorList>
    </citation>
    <scope>NUCLEOTIDE SEQUENCE [LARGE SCALE GENOMIC DNA]</scope>
    <source>
        <strain evidence="3">JCM 16950</strain>
    </source>
</reference>
<accession>A0ABP7GJN3</accession>
<comment type="caution">
    <text evidence="2">The sequence shown here is derived from an EMBL/GenBank/DDBJ whole genome shotgun (WGS) entry which is preliminary data.</text>
</comment>
<dbReference type="EMBL" id="BAABAF010000006">
    <property type="protein sequence ID" value="GAA3766354.1"/>
    <property type="molecule type" value="Genomic_DNA"/>
</dbReference>
<gene>
    <name evidence="2" type="ORF">GCM10022240_18580</name>
</gene>
<dbReference type="InterPro" id="IPR051822">
    <property type="entry name" value="Glycosyl_Hydrolase_84"/>
</dbReference>
<dbReference type="Gene3D" id="3.40.630.30">
    <property type="match status" value="1"/>
</dbReference>
<dbReference type="Pfam" id="PF00583">
    <property type="entry name" value="Acetyltransf_1"/>
    <property type="match status" value="1"/>
</dbReference>
<dbReference type="InterPro" id="IPR016181">
    <property type="entry name" value="Acyl_CoA_acyltransferase"/>
</dbReference>
<evidence type="ECO:0000313" key="2">
    <source>
        <dbReference type="EMBL" id="GAA3766354.1"/>
    </source>
</evidence>
<dbReference type="Proteomes" id="UP001500540">
    <property type="component" value="Unassembled WGS sequence"/>
</dbReference>
<organism evidence="2 3">
    <name type="scientific">Microbacterium kribbense</name>
    <dbReference type="NCBI Taxonomy" id="433645"/>
    <lineage>
        <taxon>Bacteria</taxon>
        <taxon>Bacillati</taxon>
        <taxon>Actinomycetota</taxon>
        <taxon>Actinomycetes</taxon>
        <taxon>Micrococcales</taxon>
        <taxon>Microbacteriaceae</taxon>
        <taxon>Microbacterium</taxon>
    </lineage>
</organism>
<keyword evidence="3" id="KW-1185">Reference proteome</keyword>
<protein>
    <recommendedName>
        <fullName evidence="1">N-acetyltransferase domain-containing protein</fullName>
    </recommendedName>
</protein>
<proteinExistence type="predicted"/>
<dbReference type="PROSITE" id="PS51186">
    <property type="entry name" value="GNAT"/>
    <property type="match status" value="1"/>
</dbReference>
<dbReference type="SUPFAM" id="SSF55729">
    <property type="entry name" value="Acyl-CoA N-acyltransferases (Nat)"/>
    <property type="match status" value="1"/>
</dbReference>
<evidence type="ECO:0000259" key="1">
    <source>
        <dbReference type="PROSITE" id="PS51186"/>
    </source>
</evidence>
<dbReference type="InterPro" id="IPR000182">
    <property type="entry name" value="GNAT_dom"/>
</dbReference>